<feature type="domain" description="RING-type" evidence="6">
    <location>
        <begin position="31"/>
        <end position="71"/>
    </location>
</feature>
<dbReference type="InterPro" id="IPR013083">
    <property type="entry name" value="Znf_RING/FYVE/PHD"/>
</dbReference>
<evidence type="ECO:0000256" key="4">
    <source>
        <dbReference type="PROSITE-ProRule" id="PRU00175"/>
    </source>
</evidence>
<evidence type="ECO:0000256" key="5">
    <source>
        <dbReference type="SAM" id="Phobius"/>
    </source>
</evidence>
<evidence type="ECO:0000313" key="8">
    <source>
        <dbReference type="Proteomes" id="UP000288716"/>
    </source>
</evidence>
<name>A0A443SD74_9ACAR</name>
<dbReference type="Proteomes" id="UP000288716">
    <property type="component" value="Unassembled WGS sequence"/>
</dbReference>
<dbReference type="PANTHER" id="PTHR10131">
    <property type="entry name" value="TNF RECEPTOR ASSOCIATED FACTOR"/>
    <property type="match status" value="1"/>
</dbReference>
<keyword evidence="5" id="KW-0812">Transmembrane</keyword>
<organism evidence="7 8">
    <name type="scientific">Leptotrombidium deliense</name>
    <dbReference type="NCBI Taxonomy" id="299467"/>
    <lineage>
        <taxon>Eukaryota</taxon>
        <taxon>Metazoa</taxon>
        <taxon>Ecdysozoa</taxon>
        <taxon>Arthropoda</taxon>
        <taxon>Chelicerata</taxon>
        <taxon>Arachnida</taxon>
        <taxon>Acari</taxon>
        <taxon>Acariformes</taxon>
        <taxon>Trombidiformes</taxon>
        <taxon>Prostigmata</taxon>
        <taxon>Anystina</taxon>
        <taxon>Parasitengona</taxon>
        <taxon>Trombiculoidea</taxon>
        <taxon>Trombiculidae</taxon>
        <taxon>Leptotrombidium</taxon>
    </lineage>
</organism>
<evidence type="ECO:0000256" key="3">
    <source>
        <dbReference type="ARBA" id="ARBA00022833"/>
    </source>
</evidence>
<dbReference type="PANTHER" id="PTHR10131:SF94">
    <property type="entry name" value="TNF RECEPTOR-ASSOCIATED FACTOR 4"/>
    <property type="match status" value="1"/>
</dbReference>
<dbReference type="Pfam" id="PF13639">
    <property type="entry name" value="zf-RING_2"/>
    <property type="match status" value="1"/>
</dbReference>
<dbReference type="PROSITE" id="PS00518">
    <property type="entry name" value="ZF_RING_1"/>
    <property type="match status" value="1"/>
</dbReference>
<keyword evidence="1" id="KW-0479">Metal-binding</keyword>
<proteinExistence type="predicted"/>
<dbReference type="SUPFAM" id="SSF57850">
    <property type="entry name" value="RING/U-box"/>
    <property type="match status" value="1"/>
</dbReference>
<gene>
    <name evidence="7" type="ORF">B4U80_13812</name>
</gene>
<evidence type="ECO:0000256" key="1">
    <source>
        <dbReference type="ARBA" id="ARBA00022723"/>
    </source>
</evidence>
<dbReference type="Gene3D" id="3.30.40.10">
    <property type="entry name" value="Zinc/RING finger domain, C3HC4 (zinc finger)"/>
    <property type="match status" value="2"/>
</dbReference>
<accession>A0A443SD74</accession>
<dbReference type="GO" id="GO:0008270">
    <property type="term" value="F:zinc ion binding"/>
    <property type="evidence" value="ECO:0007669"/>
    <property type="project" value="UniProtKB-KW"/>
</dbReference>
<dbReference type="OrthoDB" id="6477712at2759"/>
<dbReference type="PROSITE" id="PS50089">
    <property type="entry name" value="ZF_RING_2"/>
    <property type="match status" value="1"/>
</dbReference>
<keyword evidence="5" id="KW-0472">Membrane</keyword>
<dbReference type="VEuPathDB" id="VectorBase:LDEU006626"/>
<feature type="transmembrane region" description="Helical" evidence="5">
    <location>
        <begin position="190"/>
        <end position="212"/>
    </location>
</feature>
<dbReference type="SUPFAM" id="SSF49599">
    <property type="entry name" value="TRAF domain-like"/>
    <property type="match status" value="1"/>
</dbReference>
<evidence type="ECO:0000256" key="2">
    <source>
        <dbReference type="ARBA" id="ARBA00022771"/>
    </source>
</evidence>
<keyword evidence="5" id="KW-1133">Transmembrane helix</keyword>
<dbReference type="InterPro" id="IPR017907">
    <property type="entry name" value="Znf_RING_CS"/>
</dbReference>
<dbReference type="STRING" id="299467.A0A443SD74"/>
<keyword evidence="2 4" id="KW-0863">Zinc-finger</keyword>
<evidence type="ECO:0000259" key="6">
    <source>
        <dbReference type="PROSITE" id="PS50089"/>
    </source>
</evidence>
<comment type="caution">
    <text evidence="7">The sequence shown here is derived from an EMBL/GenBank/DDBJ whole genome shotgun (WGS) entry which is preliminary data.</text>
</comment>
<dbReference type="AlphaFoldDB" id="A0A443SD74"/>
<dbReference type="EMBL" id="NCKV01003731">
    <property type="protein sequence ID" value="RWS25414.1"/>
    <property type="molecule type" value="Genomic_DNA"/>
</dbReference>
<dbReference type="InterPro" id="IPR001841">
    <property type="entry name" value="Znf_RING"/>
</dbReference>
<dbReference type="SMART" id="SM00184">
    <property type="entry name" value="RING"/>
    <property type="match status" value="1"/>
</dbReference>
<keyword evidence="8" id="KW-1185">Reference proteome</keyword>
<evidence type="ECO:0000313" key="7">
    <source>
        <dbReference type="EMBL" id="RWS25414.1"/>
    </source>
</evidence>
<keyword evidence="3" id="KW-0862">Zinc</keyword>
<protein>
    <recommendedName>
        <fullName evidence="6">RING-type domain-containing protein</fullName>
    </recommendedName>
</protein>
<sequence length="228" mass="26510">MCYDVDSTLLTYFALNRLVNFNEENNKHLICSICWGVLQDALQMDCNHIFCTECLHLLFENSMIRRCPTCRQIVERSKLKEIPETLKLTIDNLLIKCEYNEKGCNVVMTVDSIASHSNACFFRNCSSFVIGIRATDQQAGNMQSTEHRQLLLPIRIRSDYNQIFDEEQEITIYVLVTVGFYFLYEHYDYAIIPGLMITLAFIAFVCSSILHVEHQPVKIYWSFTLTID</sequence>
<reference evidence="7 8" key="1">
    <citation type="journal article" date="2018" name="Gigascience">
        <title>Genomes of trombidid mites reveal novel predicted allergens and laterally-transferred genes associated with secondary metabolism.</title>
        <authorList>
            <person name="Dong X."/>
            <person name="Chaisiri K."/>
            <person name="Xia D."/>
            <person name="Armstrong S.D."/>
            <person name="Fang Y."/>
            <person name="Donnelly M.J."/>
            <person name="Kadowaki T."/>
            <person name="McGarry J.W."/>
            <person name="Darby A.C."/>
            <person name="Makepeace B.L."/>
        </authorList>
    </citation>
    <scope>NUCLEOTIDE SEQUENCE [LARGE SCALE GENOMIC DNA]</scope>
    <source>
        <strain evidence="7">UoL-UT</strain>
    </source>
</reference>